<dbReference type="EMBL" id="FQZU01000031">
    <property type="protein sequence ID" value="SHK71920.1"/>
    <property type="molecule type" value="Genomic_DNA"/>
</dbReference>
<comment type="similarity">
    <text evidence="4">Belongs to the PNP synthase family.</text>
</comment>
<dbReference type="RefSeq" id="WP_073478000.1">
    <property type="nucleotide sequence ID" value="NZ_FQZU01000031.1"/>
</dbReference>
<dbReference type="InterPro" id="IPR013785">
    <property type="entry name" value="Aldolase_TIM"/>
</dbReference>
<dbReference type="GO" id="GO:0008615">
    <property type="term" value="P:pyridoxine biosynthetic process"/>
    <property type="evidence" value="ECO:0007669"/>
    <property type="project" value="UniProtKB-UniRule"/>
</dbReference>
<evidence type="ECO:0000256" key="1">
    <source>
        <dbReference type="ARBA" id="ARBA00022490"/>
    </source>
</evidence>
<reference evidence="7" key="1">
    <citation type="submission" date="2016-11" db="EMBL/GenBank/DDBJ databases">
        <authorList>
            <person name="Varghese N."/>
            <person name="Submissions S."/>
        </authorList>
    </citation>
    <scope>NUCLEOTIDE SEQUENCE [LARGE SCALE GENOMIC DNA]</scope>
    <source>
        <strain evidence="7">DSM 16219</strain>
    </source>
</reference>
<organism evidence="6 7">
    <name type="scientific">Desulfatibacillum alkenivorans DSM 16219</name>
    <dbReference type="NCBI Taxonomy" id="1121393"/>
    <lineage>
        <taxon>Bacteria</taxon>
        <taxon>Pseudomonadati</taxon>
        <taxon>Thermodesulfobacteriota</taxon>
        <taxon>Desulfobacteria</taxon>
        <taxon>Desulfobacterales</taxon>
        <taxon>Desulfatibacillaceae</taxon>
        <taxon>Desulfatibacillum</taxon>
    </lineage>
</organism>
<evidence type="ECO:0000256" key="5">
    <source>
        <dbReference type="NCBIfam" id="TIGR00559"/>
    </source>
</evidence>
<comment type="catalytic activity">
    <reaction evidence="4">
        <text>3-amino-2-oxopropyl phosphate + 1-deoxy-D-xylulose 5-phosphate = pyridoxine 5'-phosphate + phosphate + 2 H2O + H(+)</text>
        <dbReference type="Rhea" id="RHEA:15265"/>
        <dbReference type="ChEBI" id="CHEBI:15377"/>
        <dbReference type="ChEBI" id="CHEBI:15378"/>
        <dbReference type="ChEBI" id="CHEBI:43474"/>
        <dbReference type="ChEBI" id="CHEBI:57279"/>
        <dbReference type="ChEBI" id="CHEBI:57792"/>
        <dbReference type="ChEBI" id="CHEBI:58589"/>
        <dbReference type="EC" id="2.6.99.2"/>
    </reaction>
</comment>
<dbReference type="PANTHER" id="PTHR30456:SF0">
    <property type="entry name" value="PYRIDOXINE 5'-PHOSPHATE SYNTHASE"/>
    <property type="match status" value="1"/>
</dbReference>
<dbReference type="Gene3D" id="3.20.20.70">
    <property type="entry name" value="Aldolase class I"/>
    <property type="match status" value="1"/>
</dbReference>
<feature type="active site" description="Proton donor" evidence="4">
    <location>
        <position position="187"/>
    </location>
</feature>
<dbReference type="STRING" id="1121393.SAMN02745216_03971"/>
<evidence type="ECO:0000256" key="4">
    <source>
        <dbReference type="HAMAP-Rule" id="MF_00279"/>
    </source>
</evidence>
<dbReference type="AlphaFoldDB" id="A0A1M6URW1"/>
<name>A0A1M6URW1_9BACT</name>
<dbReference type="InterPro" id="IPR004569">
    <property type="entry name" value="PyrdxlP_synth_PdxJ"/>
</dbReference>
<dbReference type="Pfam" id="PF03740">
    <property type="entry name" value="PdxJ"/>
    <property type="match status" value="1"/>
</dbReference>
<feature type="binding site" evidence="4">
    <location>
        <position position="7"/>
    </location>
    <ligand>
        <name>3-amino-2-oxopropyl phosphate</name>
        <dbReference type="ChEBI" id="CHEBI:57279"/>
    </ligand>
</feature>
<dbReference type="NCBIfam" id="NF003625">
    <property type="entry name" value="PRK05265.1-3"/>
    <property type="match status" value="1"/>
</dbReference>
<accession>A0A1M6URW1</accession>
<feature type="binding site" evidence="4">
    <location>
        <position position="45"/>
    </location>
    <ligand>
        <name>1-deoxy-D-xylulose 5-phosphate</name>
        <dbReference type="ChEBI" id="CHEBI:57792"/>
    </ligand>
</feature>
<dbReference type="SUPFAM" id="SSF63892">
    <property type="entry name" value="Pyridoxine 5'-phosphate synthase"/>
    <property type="match status" value="1"/>
</dbReference>
<dbReference type="NCBIfam" id="NF003627">
    <property type="entry name" value="PRK05265.1-5"/>
    <property type="match status" value="1"/>
</dbReference>
<dbReference type="Proteomes" id="UP000183994">
    <property type="component" value="Unassembled WGS sequence"/>
</dbReference>
<dbReference type="HAMAP" id="MF_00279">
    <property type="entry name" value="PdxJ"/>
    <property type="match status" value="1"/>
</dbReference>
<feature type="binding site" evidence="4">
    <location>
        <position position="18"/>
    </location>
    <ligand>
        <name>3-amino-2-oxopropyl phosphate</name>
        <dbReference type="ChEBI" id="CHEBI:57279"/>
    </ligand>
</feature>
<sequence>MAGLAVNVDHVATLRQARGVDYPDPVAAAVLVELAGADGVVVHLREDRRHIQDRDVRIIRQIVQSKLILEMAATPEMIGIALEVQPHQATLVPEKREEVTTEGGLDVVMHKDSVADAVKTLQAGGIKVSLFVDPDLNQIKAAHKAGADVVELHTGDFCESRSPKAMAAIQEAARLARKVGMEVHAGHGIDFRSIQDFIGVKEIQEFSIGHSIVSRAVFIGLDAAVKEMLALARQV</sequence>
<keyword evidence="1 4" id="KW-0963">Cytoplasm</keyword>
<feature type="binding site" evidence="4">
    <location>
        <position position="100"/>
    </location>
    <ligand>
        <name>1-deoxy-D-xylulose 5-phosphate</name>
        <dbReference type="ChEBI" id="CHEBI:57792"/>
    </ligand>
</feature>
<gene>
    <name evidence="4" type="primary">pdxJ</name>
    <name evidence="6" type="ORF">SAMN02745216_03971</name>
</gene>
<dbReference type="CDD" id="cd00003">
    <property type="entry name" value="PNPsynthase"/>
    <property type="match status" value="1"/>
</dbReference>
<comment type="subcellular location">
    <subcellularLocation>
        <location evidence="4">Cytoplasm</location>
    </subcellularLocation>
</comment>
<dbReference type="EC" id="2.6.99.2" evidence="4 5"/>
<feature type="binding site" evidence="4">
    <location>
        <position position="50"/>
    </location>
    <ligand>
        <name>1-deoxy-D-xylulose 5-phosphate</name>
        <dbReference type="ChEBI" id="CHEBI:57792"/>
    </ligand>
</feature>
<feature type="active site" description="Proton acceptor" evidence="4">
    <location>
        <position position="70"/>
    </location>
</feature>
<feature type="binding site" evidence="4">
    <location>
        <position position="188"/>
    </location>
    <ligand>
        <name>3-amino-2-oxopropyl phosphate</name>
        <dbReference type="ChEBI" id="CHEBI:57279"/>
    </ligand>
</feature>
<comment type="subunit">
    <text evidence="4">Homooctamer; tetramer of dimers.</text>
</comment>
<dbReference type="PANTHER" id="PTHR30456">
    <property type="entry name" value="PYRIDOXINE 5'-PHOSPHATE SYNTHASE"/>
    <property type="match status" value="1"/>
</dbReference>
<feature type="binding site" evidence="4">
    <location>
        <begin position="209"/>
        <end position="210"/>
    </location>
    <ligand>
        <name>3-amino-2-oxopropyl phosphate</name>
        <dbReference type="ChEBI" id="CHEBI:57279"/>
    </ligand>
</feature>
<protein>
    <recommendedName>
        <fullName evidence="4 5">Pyridoxine 5'-phosphate synthase</fullName>
        <shortName evidence="4">PNP synthase</shortName>
        <ecNumber evidence="4 5">2.6.99.2</ecNumber>
    </recommendedName>
</protein>
<dbReference type="GO" id="GO:0005829">
    <property type="term" value="C:cytosol"/>
    <property type="evidence" value="ECO:0007669"/>
    <property type="project" value="TreeGrafter"/>
</dbReference>
<comment type="pathway">
    <text evidence="4">Cofactor biosynthesis; pyridoxine 5'-phosphate biosynthesis; pyridoxine 5'-phosphate from D-erythrose 4-phosphate: step 5/5.</text>
</comment>
<dbReference type="InterPro" id="IPR036130">
    <property type="entry name" value="Pyridoxine-5'_phos_synth"/>
</dbReference>
<feature type="active site" description="Proton acceptor" evidence="4">
    <location>
        <position position="43"/>
    </location>
</feature>
<keyword evidence="2 4" id="KW-0808">Transferase</keyword>
<proteinExistence type="inferred from homology"/>
<evidence type="ECO:0000313" key="7">
    <source>
        <dbReference type="Proteomes" id="UP000183994"/>
    </source>
</evidence>
<comment type="function">
    <text evidence="4">Catalyzes the complicated ring closure reaction between the two acyclic compounds 1-deoxy-D-xylulose-5-phosphate (DXP) and 3-amino-2-oxopropyl phosphate (1-amino-acetone-3-phosphate or AAP) to form pyridoxine 5'-phosphate (PNP) and inorganic phosphate.</text>
</comment>
<dbReference type="OrthoDB" id="9806590at2"/>
<evidence type="ECO:0000256" key="2">
    <source>
        <dbReference type="ARBA" id="ARBA00022679"/>
    </source>
</evidence>
<feature type="site" description="Transition state stabilizer" evidence="4">
    <location>
        <position position="151"/>
    </location>
</feature>
<keyword evidence="3 4" id="KW-0664">Pyridoxine biosynthesis</keyword>
<keyword evidence="7" id="KW-1185">Reference proteome</keyword>
<feature type="binding site" evidence="4">
    <location>
        <begin position="9"/>
        <end position="10"/>
    </location>
    <ligand>
        <name>1-deoxy-D-xylulose 5-phosphate</name>
        <dbReference type="ChEBI" id="CHEBI:57792"/>
    </ligand>
</feature>
<dbReference type="GO" id="GO:0033856">
    <property type="term" value="F:pyridoxine 5'-phosphate synthase activity"/>
    <property type="evidence" value="ECO:0007669"/>
    <property type="project" value="UniProtKB-UniRule"/>
</dbReference>
<dbReference type="UniPathway" id="UPA00244">
    <property type="reaction ID" value="UER00313"/>
</dbReference>
<dbReference type="NCBIfam" id="TIGR00559">
    <property type="entry name" value="pdxJ"/>
    <property type="match status" value="1"/>
</dbReference>
<evidence type="ECO:0000256" key="3">
    <source>
        <dbReference type="ARBA" id="ARBA00023096"/>
    </source>
</evidence>
<evidence type="ECO:0000313" key="6">
    <source>
        <dbReference type="EMBL" id="SHK71920.1"/>
    </source>
</evidence>